<sequence length="274" mass="30528">MLKDIQVQIDNTEAGQTRLEAALQLSRKFSNAHLLGVHALRTPEAILHGAPHGVTGYFPEEIIEQQRTNIKEQAAALKKNFEEKAHSIGTNYEWREHEGREEDIIAFHARFTDLTIISQVKGKFADELEFAGSLLMESSLPILAVPNRKIPHDITKNILIAWDGSAEASRAVRGALPLLKMAQKVILLSVGLPEEGNISQDDISSHLKRHDIQSEKRVVESPFPEDVILKTAKEEEIGLIVAGAWGHSRIREMIFGGVTKSLFSNQEFPVLLSH</sequence>
<dbReference type="STRING" id="1549748.WH95_12450"/>
<dbReference type="PANTHER" id="PTHR46268">
    <property type="entry name" value="STRESS RESPONSE PROTEIN NHAX"/>
    <property type="match status" value="1"/>
</dbReference>
<dbReference type="InterPro" id="IPR006016">
    <property type="entry name" value="UspA"/>
</dbReference>
<gene>
    <name evidence="3" type="ORF">WH95_12450</name>
</gene>
<dbReference type="CDD" id="cd00293">
    <property type="entry name" value="USP-like"/>
    <property type="match status" value="1"/>
</dbReference>
<dbReference type="AlphaFoldDB" id="A0A0M2R3Z8"/>
<proteinExistence type="inferred from homology"/>
<evidence type="ECO:0000313" key="4">
    <source>
        <dbReference type="Proteomes" id="UP000034491"/>
    </source>
</evidence>
<evidence type="ECO:0000256" key="1">
    <source>
        <dbReference type="ARBA" id="ARBA00008791"/>
    </source>
</evidence>
<dbReference type="PRINTS" id="PR01438">
    <property type="entry name" value="UNVRSLSTRESS"/>
</dbReference>
<dbReference type="OrthoDB" id="9804721at2"/>
<keyword evidence="4" id="KW-1185">Reference proteome</keyword>
<name>A0A0M2R3Z8_9PROT</name>
<reference evidence="3 4" key="1">
    <citation type="submission" date="2015-03" db="EMBL/GenBank/DDBJ databases">
        <title>Genome sequence of Kiloniella sp. P1-1, isolated from the gut microflora of Pacific white shrimp, Penaeus vannamei.</title>
        <authorList>
            <person name="Shao Z."/>
            <person name="Wang L."/>
            <person name="Li X."/>
        </authorList>
    </citation>
    <scope>NUCLEOTIDE SEQUENCE [LARGE SCALE GENOMIC DNA]</scope>
    <source>
        <strain evidence="3 4">P1-1</strain>
    </source>
</reference>
<comment type="caution">
    <text evidence="3">The sequence shown here is derived from an EMBL/GenBank/DDBJ whole genome shotgun (WGS) entry which is preliminary data.</text>
</comment>
<evidence type="ECO:0000313" key="3">
    <source>
        <dbReference type="EMBL" id="KKJ76607.1"/>
    </source>
</evidence>
<organism evidence="3 4">
    <name type="scientific">Kiloniella litopenaei</name>
    <dbReference type="NCBI Taxonomy" id="1549748"/>
    <lineage>
        <taxon>Bacteria</taxon>
        <taxon>Pseudomonadati</taxon>
        <taxon>Pseudomonadota</taxon>
        <taxon>Alphaproteobacteria</taxon>
        <taxon>Rhodospirillales</taxon>
        <taxon>Kiloniellaceae</taxon>
        <taxon>Kiloniella</taxon>
    </lineage>
</organism>
<feature type="domain" description="UspA" evidence="2">
    <location>
        <begin position="156"/>
        <end position="272"/>
    </location>
</feature>
<dbReference type="InterPro" id="IPR006015">
    <property type="entry name" value="Universal_stress_UspA"/>
</dbReference>
<accession>A0A0M2R3Z8</accession>
<dbReference type="Gene3D" id="3.40.50.12370">
    <property type="match status" value="1"/>
</dbReference>
<dbReference type="RefSeq" id="WP_046507687.1">
    <property type="nucleotide sequence ID" value="NZ_LANI01000018.1"/>
</dbReference>
<protein>
    <recommendedName>
        <fullName evidence="2">UspA domain-containing protein</fullName>
    </recommendedName>
</protein>
<dbReference type="PANTHER" id="PTHR46268:SF15">
    <property type="entry name" value="UNIVERSAL STRESS PROTEIN HP_0031"/>
    <property type="match status" value="1"/>
</dbReference>
<dbReference type="EMBL" id="LANI01000018">
    <property type="protein sequence ID" value="KKJ76607.1"/>
    <property type="molecule type" value="Genomic_DNA"/>
</dbReference>
<comment type="similarity">
    <text evidence="1">Belongs to the universal stress protein A family.</text>
</comment>
<dbReference type="Pfam" id="PF00582">
    <property type="entry name" value="Usp"/>
    <property type="match status" value="1"/>
</dbReference>
<dbReference type="Proteomes" id="UP000034491">
    <property type="component" value="Unassembled WGS sequence"/>
</dbReference>
<dbReference type="SUPFAM" id="SSF52402">
    <property type="entry name" value="Adenine nucleotide alpha hydrolases-like"/>
    <property type="match status" value="2"/>
</dbReference>
<evidence type="ECO:0000259" key="2">
    <source>
        <dbReference type="Pfam" id="PF00582"/>
    </source>
</evidence>